<sequence length="23" mass="2619">MFSSWKVIACICIFVHLQPLLGL</sequence>
<evidence type="ECO:0000313" key="1">
    <source>
        <dbReference type="EMBL" id="JAH77161.1"/>
    </source>
</evidence>
<proteinExistence type="predicted"/>
<reference evidence="1" key="2">
    <citation type="journal article" date="2015" name="Fish Shellfish Immunol.">
        <title>Early steps in the European eel (Anguilla anguilla)-Vibrio vulnificus interaction in the gills: Role of the RtxA13 toxin.</title>
        <authorList>
            <person name="Callol A."/>
            <person name="Pajuelo D."/>
            <person name="Ebbesson L."/>
            <person name="Teles M."/>
            <person name="MacKenzie S."/>
            <person name="Amaro C."/>
        </authorList>
    </citation>
    <scope>NUCLEOTIDE SEQUENCE</scope>
</reference>
<organism evidence="1">
    <name type="scientific">Anguilla anguilla</name>
    <name type="common">European freshwater eel</name>
    <name type="synonym">Muraena anguilla</name>
    <dbReference type="NCBI Taxonomy" id="7936"/>
    <lineage>
        <taxon>Eukaryota</taxon>
        <taxon>Metazoa</taxon>
        <taxon>Chordata</taxon>
        <taxon>Craniata</taxon>
        <taxon>Vertebrata</taxon>
        <taxon>Euteleostomi</taxon>
        <taxon>Actinopterygii</taxon>
        <taxon>Neopterygii</taxon>
        <taxon>Teleostei</taxon>
        <taxon>Anguilliformes</taxon>
        <taxon>Anguillidae</taxon>
        <taxon>Anguilla</taxon>
    </lineage>
</organism>
<dbReference type="EMBL" id="GBXM01031416">
    <property type="protein sequence ID" value="JAH77161.1"/>
    <property type="molecule type" value="Transcribed_RNA"/>
</dbReference>
<name>A0A0E9VGL1_ANGAN</name>
<dbReference type="AlphaFoldDB" id="A0A0E9VGL1"/>
<accession>A0A0E9VGL1</accession>
<protein>
    <submittedName>
        <fullName evidence="1">Uncharacterized protein</fullName>
    </submittedName>
</protein>
<reference evidence="1" key="1">
    <citation type="submission" date="2014-11" db="EMBL/GenBank/DDBJ databases">
        <authorList>
            <person name="Amaro Gonzalez C."/>
        </authorList>
    </citation>
    <scope>NUCLEOTIDE SEQUENCE</scope>
</reference>